<reference evidence="2" key="1">
    <citation type="submission" date="2021-01" db="EMBL/GenBank/DDBJ databases">
        <title>Genomic Encyclopedia of Type Strains, Phase IV (KMG-IV): sequencing the most valuable type-strain genomes for metagenomic binning, comparative biology and taxonomic classification.</title>
        <authorList>
            <person name="Goeker M."/>
        </authorList>
    </citation>
    <scope>NUCLEOTIDE SEQUENCE</scope>
    <source>
        <strain evidence="2">DSM 25523</strain>
    </source>
</reference>
<accession>A0A938Y0U3</accession>
<feature type="transmembrane region" description="Helical" evidence="1">
    <location>
        <begin position="380"/>
        <end position="400"/>
    </location>
</feature>
<keyword evidence="1" id="KW-0472">Membrane</keyword>
<feature type="transmembrane region" description="Helical" evidence="1">
    <location>
        <begin position="34"/>
        <end position="57"/>
    </location>
</feature>
<evidence type="ECO:0000313" key="2">
    <source>
        <dbReference type="EMBL" id="MBM7589512.1"/>
    </source>
</evidence>
<evidence type="ECO:0000256" key="1">
    <source>
        <dbReference type="SAM" id="Phobius"/>
    </source>
</evidence>
<feature type="transmembrane region" description="Helical" evidence="1">
    <location>
        <begin position="158"/>
        <end position="182"/>
    </location>
</feature>
<keyword evidence="1" id="KW-0812">Transmembrane</keyword>
<comment type="caution">
    <text evidence="2">The sequence shown here is derived from an EMBL/GenBank/DDBJ whole genome shotgun (WGS) entry which is preliminary data.</text>
</comment>
<dbReference type="EMBL" id="JAFBEB010000003">
    <property type="protein sequence ID" value="MBM7589512.1"/>
    <property type="molecule type" value="Genomic_DNA"/>
</dbReference>
<sequence>MKLFLRDQLGFMALFLLQLFLFLFIFWLDGYWHLSIVCYTAFLALFFCGAFFVIRYLRHRELYRRLSRPAQSLEELMQPLGDAPLLAAVLAITAEGAYVPLLLFPVCTLVIVGTYFLFTQVSVYAIRLLKRNRALFWRRTHLITLSDLAYRMKDNARMFFLVSIVSTVAFCAIGTLACYAISIKTSAEQMVPFAFSYSSLKGNPWEAAHLSEIENGLRQRGFAFTRYTATLRMQEIEGGEASASFVKLSDYLQAANAAPSVLPTRLGPVETIRLSNAIGGDEPNQLTLSDGSQLMVIGKERNIYQVGAFGSATYLVSDEAYHRLAADRERVFVGYETDNWPETLELEKQMETLIRPSEEYQIDFDSRAGTYYPMKQMANMMLFVGVLFFVAASSFLYFRLFTDLPNDQRQYSAITKLGLTEKELSRIVSTQIALLFFIPILVAVIHSAVAFVSLQNMLQLLGVTSIFQPAAMVLASFLVVQIIYFWLIRSRYLQHLKQAIR</sequence>
<name>A0A938Y0U3_9BACL</name>
<dbReference type="PANTHER" id="PTHR46795">
    <property type="entry name" value="ABC TRANSPORTER PERMEASE-RELATED-RELATED"/>
    <property type="match status" value="1"/>
</dbReference>
<dbReference type="AlphaFoldDB" id="A0A938Y0U3"/>
<feature type="transmembrane region" description="Helical" evidence="1">
    <location>
        <begin position="466"/>
        <end position="487"/>
    </location>
</feature>
<gene>
    <name evidence="2" type="ORF">JOD01_001112</name>
</gene>
<feature type="transmembrane region" description="Helical" evidence="1">
    <location>
        <begin position="85"/>
        <end position="103"/>
    </location>
</feature>
<dbReference type="Proteomes" id="UP000717624">
    <property type="component" value="Unassembled WGS sequence"/>
</dbReference>
<dbReference type="PANTHER" id="PTHR46795:SF2">
    <property type="entry name" value="ABC TRANSPORTER, PERMEASE PROTEIN"/>
    <property type="match status" value="1"/>
</dbReference>
<evidence type="ECO:0000313" key="3">
    <source>
        <dbReference type="Proteomes" id="UP000717624"/>
    </source>
</evidence>
<dbReference type="RefSeq" id="WP_204517245.1">
    <property type="nucleotide sequence ID" value="NZ_BAABIN010000038.1"/>
</dbReference>
<keyword evidence="3" id="KW-1185">Reference proteome</keyword>
<feature type="transmembrane region" description="Helical" evidence="1">
    <location>
        <begin position="109"/>
        <end position="129"/>
    </location>
</feature>
<feature type="transmembrane region" description="Helical" evidence="1">
    <location>
        <begin position="432"/>
        <end position="454"/>
    </location>
</feature>
<organism evidence="2 3">
    <name type="scientific">Brevibacillus fulvus</name>
    <dbReference type="NCBI Taxonomy" id="1125967"/>
    <lineage>
        <taxon>Bacteria</taxon>
        <taxon>Bacillati</taxon>
        <taxon>Bacillota</taxon>
        <taxon>Bacilli</taxon>
        <taxon>Bacillales</taxon>
        <taxon>Paenibacillaceae</taxon>
        <taxon>Brevibacillus</taxon>
    </lineage>
</organism>
<protein>
    <submittedName>
        <fullName evidence="2">ABC transport system permease protein</fullName>
    </submittedName>
</protein>
<dbReference type="InterPro" id="IPR052536">
    <property type="entry name" value="ABC-4_Integral_Memb_Prot"/>
</dbReference>
<keyword evidence="1" id="KW-1133">Transmembrane helix</keyword>
<feature type="transmembrane region" description="Helical" evidence="1">
    <location>
        <begin position="9"/>
        <end position="28"/>
    </location>
</feature>
<proteinExistence type="predicted"/>